<dbReference type="SUPFAM" id="SSF52540">
    <property type="entry name" value="P-loop containing nucleoside triphosphate hydrolases"/>
    <property type="match status" value="1"/>
</dbReference>
<dbReference type="GO" id="GO:0005525">
    <property type="term" value="F:GTP binding"/>
    <property type="evidence" value="ECO:0007669"/>
    <property type="project" value="UniProtKB-KW"/>
</dbReference>
<proteinExistence type="predicted"/>
<keyword evidence="4" id="KW-0342">GTP-binding</keyword>
<dbReference type="InterPro" id="IPR027417">
    <property type="entry name" value="P-loop_NTPase"/>
</dbReference>
<keyword evidence="5" id="KW-0472">Membrane</keyword>
<dbReference type="PANTHER" id="PTHR10465">
    <property type="entry name" value="TRANSMEMBRANE GTPASE FZO1"/>
    <property type="match status" value="1"/>
</dbReference>
<dbReference type="Gene3D" id="3.40.50.300">
    <property type="entry name" value="P-loop containing nucleotide triphosphate hydrolases"/>
    <property type="match status" value="1"/>
</dbReference>
<reference evidence="7" key="1">
    <citation type="submission" date="2018-06" db="EMBL/GenBank/DDBJ databases">
        <authorList>
            <person name="Zhirakovskaya E."/>
        </authorList>
    </citation>
    <scope>NUCLEOTIDE SEQUENCE</scope>
</reference>
<dbReference type="EMBL" id="UOEU01001077">
    <property type="protein sequence ID" value="VAW43405.1"/>
    <property type="molecule type" value="Genomic_DNA"/>
</dbReference>
<evidence type="ECO:0000256" key="1">
    <source>
        <dbReference type="ARBA" id="ARBA00004370"/>
    </source>
</evidence>
<evidence type="ECO:0000256" key="3">
    <source>
        <dbReference type="ARBA" id="ARBA00022801"/>
    </source>
</evidence>
<keyword evidence="3" id="KW-0378">Hydrolase</keyword>
<feature type="domain" description="Dynamin N-terminal" evidence="6">
    <location>
        <begin position="71"/>
        <end position="292"/>
    </location>
</feature>
<dbReference type="GO" id="GO:0005741">
    <property type="term" value="C:mitochondrial outer membrane"/>
    <property type="evidence" value="ECO:0007669"/>
    <property type="project" value="TreeGrafter"/>
</dbReference>
<sequence>MSPKKQTDKYQALKTSLETLPHISPAQVEHWTQLQKVIDQTRDYLIRAVPQAQQSVDEAQKILAQRTYTLVFFGGTGVGKSTLINGLLGRNLLPTGAVTAVTGTIVYIQQADEGEAESLVLTYWTQDEFAKRVRRLCQMAELDGFDIINDGEREQAQEAIQQIMTDGADNAKTERDEYLEILIDCISSYENNSSLYADGNPAPRSLALDNEDSLRHLREDGFKGSQQRQIRLIKSATFKIQPKADQESLLMNGYLRIVDVPGLGAGMKLHEAITLEEMKREDAMIVLVTDAGRQRVDELKSLSAVNWIKKNRLFGLSGGDLDEAASKIFLAVNGGNIRQAFDRLNSGLPEAELEVKEVTRYIAPNYWERYRDRGDKRPYFLVMAPSALYVQDPDNAPSEFASETERILKVFSDQLGPVDPKDPLDPETAEALLKLSEVPLLRDKLIAFIKTDRVRTQLREAATRIRNSLQALRFYYEKQLAHRGVHPPFANSWEQLQERRFENVIIRQQKELPRAFHNALLEMNNRTNSDTRFRNLLRPTLSGIKGMVQDAVQREVEMLLENYGTEYWDDRDVTYDNLIWGSSGIEIPIKRILFQVELIMQDAISKFMPQAAEIISDELERTLEAHEIQSRLTRAAYNQEYSYAIPGETADGLNLDQAFTALVERVGRNFRHVCQQATMYELMKPERSVHYRLDAGERELSLNTNERLLDVALHGVESVRQEMALAAPTANAPAPNSTQQVAAASAAVADEPEFDISILDEPAQPAADFEISLLGESDANAPQTDLEVSYADKLDNVSVKVNRIFGEILNDLFNDDDLLPRLRRLFWLEATKAERTFNTHIVKPMLKQHDRNLQKAELREAMEMDLENVSDLEELMRVWDGLHKLETSLAI</sequence>
<dbReference type="Pfam" id="PF00350">
    <property type="entry name" value="Dynamin_N"/>
    <property type="match status" value="1"/>
</dbReference>
<protein>
    <recommendedName>
        <fullName evidence="6">Dynamin N-terminal domain-containing protein</fullName>
    </recommendedName>
</protein>
<dbReference type="PANTHER" id="PTHR10465:SF0">
    <property type="entry name" value="SARCALUMENIN"/>
    <property type="match status" value="1"/>
</dbReference>
<name>A0A3B0VIN6_9ZZZZ</name>
<keyword evidence="2" id="KW-0547">Nucleotide-binding</keyword>
<dbReference type="AlphaFoldDB" id="A0A3B0VIN6"/>
<dbReference type="GO" id="GO:0051646">
    <property type="term" value="P:mitochondrion localization"/>
    <property type="evidence" value="ECO:0007669"/>
    <property type="project" value="TreeGrafter"/>
</dbReference>
<accession>A0A3B0VIN6</accession>
<dbReference type="InterPro" id="IPR045063">
    <property type="entry name" value="Dynamin_N"/>
</dbReference>
<dbReference type="InterPro" id="IPR027094">
    <property type="entry name" value="Mitofusin_fam"/>
</dbReference>
<evidence type="ECO:0000313" key="7">
    <source>
        <dbReference type="EMBL" id="VAW43405.1"/>
    </source>
</evidence>
<evidence type="ECO:0000256" key="5">
    <source>
        <dbReference type="ARBA" id="ARBA00023136"/>
    </source>
</evidence>
<comment type="subcellular location">
    <subcellularLocation>
        <location evidence="1">Membrane</location>
    </subcellularLocation>
</comment>
<evidence type="ECO:0000256" key="2">
    <source>
        <dbReference type="ARBA" id="ARBA00022741"/>
    </source>
</evidence>
<dbReference type="GO" id="GO:0003924">
    <property type="term" value="F:GTPase activity"/>
    <property type="evidence" value="ECO:0007669"/>
    <property type="project" value="InterPro"/>
</dbReference>
<organism evidence="7">
    <name type="scientific">hydrothermal vent metagenome</name>
    <dbReference type="NCBI Taxonomy" id="652676"/>
    <lineage>
        <taxon>unclassified sequences</taxon>
        <taxon>metagenomes</taxon>
        <taxon>ecological metagenomes</taxon>
    </lineage>
</organism>
<dbReference type="GO" id="GO:0008053">
    <property type="term" value="P:mitochondrial fusion"/>
    <property type="evidence" value="ECO:0007669"/>
    <property type="project" value="TreeGrafter"/>
</dbReference>
<gene>
    <name evidence="7" type="ORF">MNBD_CHLOROFLEXI01-3121</name>
</gene>
<evidence type="ECO:0000256" key="4">
    <source>
        <dbReference type="ARBA" id="ARBA00023134"/>
    </source>
</evidence>
<evidence type="ECO:0000259" key="6">
    <source>
        <dbReference type="Pfam" id="PF00350"/>
    </source>
</evidence>